<organism evidence="2 3">
    <name type="scientific">Stentor coeruleus</name>
    <dbReference type="NCBI Taxonomy" id="5963"/>
    <lineage>
        <taxon>Eukaryota</taxon>
        <taxon>Sar</taxon>
        <taxon>Alveolata</taxon>
        <taxon>Ciliophora</taxon>
        <taxon>Postciliodesmatophora</taxon>
        <taxon>Heterotrichea</taxon>
        <taxon>Heterotrichida</taxon>
        <taxon>Stentoridae</taxon>
        <taxon>Stentor</taxon>
    </lineage>
</organism>
<feature type="transmembrane region" description="Helical" evidence="1">
    <location>
        <begin position="268"/>
        <end position="287"/>
    </location>
</feature>
<feature type="transmembrane region" description="Helical" evidence="1">
    <location>
        <begin position="135"/>
        <end position="154"/>
    </location>
</feature>
<evidence type="ECO:0000256" key="1">
    <source>
        <dbReference type="SAM" id="Phobius"/>
    </source>
</evidence>
<sequence>MSSYFGLDKIKRFLTFDDIPTEWVFQDYSKGHLAVLHILLITTFLFQVFSFITATILLNFSELDLSLPIIEDPYFECINWGIIVFLSLFQSLALFKNPHYITPYISKKLSYSNFTISILNSIFVITKSIEENNFFYIFNTILGAISLILTINAYKTARKEHKKLNINKKIEFLGFGVLYSLLLPLIIIEFMTSLTFSINAVGTGLASDEAKVVFFVFCMFIIGFIMLLWEHEFYMSGTIIFHIIGIYCIQKREICEFYKENCSESIQIVCSVMAIGLLVCLGVTVVLEINVKNIVWGKKSVLE</sequence>
<feature type="transmembrane region" description="Helical" evidence="1">
    <location>
        <begin position="33"/>
        <end position="58"/>
    </location>
</feature>
<feature type="transmembrane region" description="Helical" evidence="1">
    <location>
        <begin position="210"/>
        <end position="229"/>
    </location>
</feature>
<evidence type="ECO:0000313" key="3">
    <source>
        <dbReference type="Proteomes" id="UP000187209"/>
    </source>
</evidence>
<keyword evidence="3" id="KW-1185">Reference proteome</keyword>
<dbReference type="EMBL" id="MPUH01000712">
    <property type="protein sequence ID" value="OMJ75065.1"/>
    <property type="molecule type" value="Genomic_DNA"/>
</dbReference>
<gene>
    <name evidence="2" type="ORF">SteCoe_25876</name>
</gene>
<keyword evidence="1" id="KW-0812">Transmembrane</keyword>
<feature type="transmembrane region" description="Helical" evidence="1">
    <location>
        <begin position="175"/>
        <end position="198"/>
    </location>
</feature>
<keyword evidence="1" id="KW-1133">Transmembrane helix</keyword>
<dbReference type="Proteomes" id="UP000187209">
    <property type="component" value="Unassembled WGS sequence"/>
</dbReference>
<evidence type="ECO:0000313" key="2">
    <source>
        <dbReference type="EMBL" id="OMJ75065.1"/>
    </source>
</evidence>
<protein>
    <submittedName>
        <fullName evidence="2">Uncharacterized protein</fullName>
    </submittedName>
</protein>
<reference evidence="2 3" key="1">
    <citation type="submission" date="2016-11" db="EMBL/GenBank/DDBJ databases">
        <title>The macronuclear genome of Stentor coeruleus: a giant cell with tiny introns.</title>
        <authorList>
            <person name="Slabodnick M."/>
            <person name="Ruby J.G."/>
            <person name="Reiff S.B."/>
            <person name="Swart E.C."/>
            <person name="Gosai S."/>
            <person name="Prabakaran S."/>
            <person name="Witkowska E."/>
            <person name="Larue G.E."/>
            <person name="Fisher S."/>
            <person name="Freeman R.M."/>
            <person name="Gunawardena J."/>
            <person name="Chu W."/>
            <person name="Stover N.A."/>
            <person name="Gregory B.D."/>
            <person name="Nowacki M."/>
            <person name="Derisi J."/>
            <person name="Roy S.W."/>
            <person name="Marshall W.F."/>
            <person name="Sood P."/>
        </authorList>
    </citation>
    <scope>NUCLEOTIDE SEQUENCE [LARGE SCALE GENOMIC DNA]</scope>
    <source>
        <strain evidence="2">WM001</strain>
    </source>
</reference>
<comment type="caution">
    <text evidence="2">The sequence shown here is derived from an EMBL/GenBank/DDBJ whole genome shotgun (WGS) entry which is preliminary data.</text>
</comment>
<accession>A0A1R2BEK1</accession>
<feature type="transmembrane region" description="Helical" evidence="1">
    <location>
        <begin position="78"/>
        <end position="97"/>
    </location>
</feature>
<keyword evidence="1" id="KW-0472">Membrane</keyword>
<name>A0A1R2BEK1_9CILI</name>
<feature type="transmembrane region" description="Helical" evidence="1">
    <location>
        <begin position="109"/>
        <end position="129"/>
    </location>
</feature>
<proteinExistence type="predicted"/>
<dbReference type="AlphaFoldDB" id="A0A1R2BEK1"/>